<dbReference type="GO" id="GO:0031222">
    <property type="term" value="P:arabinan catabolic process"/>
    <property type="evidence" value="ECO:0007669"/>
    <property type="project" value="TreeGrafter"/>
</dbReference>
<reference evidence="4" key="1">
    <citation type="submission" date="2020-03" db="EMBL/GenBank/DDBJ databases">
        <title>A high-quality chromosome-level genome assembly of a woody plant with both climbing and erect habits, Rhamnella rubrinervis.</title>
        <authorList>
            <person name="Lu Z."/>
            <person name="Yang Y."/>
            <person name="Zhu X."/>
            <person name="Sun Y."/>
        </authorList>
    </citation>
    <scope>NUCLEOTIDE SEQUENCE</scope>
    <source>
        <strain evidence="4">BYM</strain>
        <tissue evidence="4">Leaf</tissue>
    </source>
</reference>
<proteinExistence type="predicted"/>
<dbReference type="GO" id="GO:0009044">
    <property type="term" value="F:xylan 1,4-beta-xylosidase activity"/>
    <property type="evidence" value="ECO:0007669"/>
    <property type="project" value="InterPro"/>
</dbReference>
<feature type="compositionally biased region" description="Low complexity" evidence="2">
    <location>
        <begin position="398"/>
        <end position="432"/>
    </location>
</feature>
<feature type="region of interest" description="Disordered" evidence="2">
    <location>
        <begin position="360"/>
        <end position="458"/>
    </location>
</feature>
<name>A0A8K0HT36_9ROSA</name>
<evidence type="ECO:0000256" key="2">
    <source>
        <dbReference type="SAM" id="MobiDB-lite"/>
    </source>
</evidence>
<dbReference type="Gene3D" id="3.20.20.300">
    <property type="entry name" value="Glycoside hydrolase, family 3, N-terminal domain"/>
    <property type="match status" value="2"/>
</dbReference>
<dbReference type="GO" id="GO:0046556">
    <property type="term" value="F:alpha-L-arabinofuranosidase activity"/>
    <property type="evidence" value="ECO:0007669"/>
    <property type="project" value="TreeGrafter"/>
</dbReference>
<feature type="compositionally biased region" description="Basic and acidic residues" evidence="2">
    <location>
        <begin position="376"/>
        <end position="394"/>
    </location>
</feature>
<dbReference type="InterPro" id="IPR036962">
    <property type="entry name" value="Glyco_hydro_3_N_sf"/>
</dbReference>
<feature type="domain" description="Glycoside hydrolase family 3 N-terminal" evidence="3">
    <location>
        <begin position="103"/>
        <end position="262"/>
    </location>
</feature>
<dbReference type="SUPFAM" id="SSF51445">
    <property type="entry name" value="(Trans)glycosidases"/>
    <property type="match status" value="1"/>
</dbReference>
<dbReference type="Pfam" id="PF00933">
    <property type="entry name" value="Glyco_hydro_3"/>
    <property type="match status" value="1"/>
</dbReference>
<dbReference type="GO" id="GO:0045493">
    <property type="term" value="P:xylan catabolic process"/>
    <property type="evidence" value="ECO:0007669"/>
    <property type="project" value="InterPro"/>
</dbReference>
<evidence type="ECO:0000259" key="3">
    <source>
        <dbReference type="Pfam" id="PF00933"/>
    </source>
</evidence>
<dbReference type="AlphaFoldDB" id="A0A8K0HT36"/>
<dbReference type="InterPro" id="IPR017853">
    <property type="entry name" value="GH"/>
</dbReference>
<dbReference type="InterPro" id="IPR001764">
    <property type="entry name" value="Glyco_hydro_3_N"/>
</dbReference>
<feature type="region of interest" description="Disordered" evidence="2">
    <location>
        <begin position="589"/>
        <end position="611"/>
    </location>
</feature>
<evidence type="ECO:0000256" key="1">
    <source>
        <dbReference type="ARBA" id="ARBA00022801"/>
    </source>
</evidence>
<comment type="caution">
    <text evidence="4">The sequence shown here is derived from an EMBL/GenBank/DDBJ whole genome shotgun (WGS) entry which is preliminary data.</text>
</comment>
<gene>
    <name evidence="4" type="ORF">FNV43_RR02007</name>
</gene>
<evidence type="ECO:0000313" key="5">
    <source>
        <dbReference type="Proteomes" id="UP000796880"/>
    </source>
</evidence>
<evidence type="ECO:0000313" key="4">
    <source>
        <dbReference type="EMBL" id="KAF3457350.1"/>
    </source>
</evidence>
<dbReference type="PANTHER" id="PTHR42721:SF8">
    <property type="entry name" value="BETA-D-XYLOSIDASE 1"/>
    <property type="match status" value="1"/>
</dbReference>
<accession>A0A8K0HT36</accession>
<dbReference type="InterPro" id="IPR044993">
    <property type="entry name" value="BXL"/>
</dbReference>
<dbReference type="Proteomes" id="UP000796880">
    <property type="component" value="Unassembled WGS sequence"/>
</dbReference>
<organism evidence="4 5">
    <name type="scientific">Rhamnella rubrinervis</name>
    <dbReference type="NCBI Taxonomy" id="2594499"/>
    <lineage>
        <taxon>Eukaryota</taxon>
        <taxon>Viridiplantae</taxon>
        <taxon>Streptophyta</taxon>
        <taxon>Embryophyta</taxon>
        <taxon>Tracheophyta</taxon>
        <taxon>Spermatophyta</taxon>
        <taxon>Magnoliopsida</taxon>
        <taxon>eudicotyledons</taxon>
        <taxon>Gunneridae</taxon>
        <taxon>Pentapetalae</taxon>
        <taxon>rosids</taxon>
        <taxon>fabids</taxon>
        <taxon>Rosales</taxon>
        <taxon>Rhamnaceae</taxon>
        <taxon>rhamnoid group</taxon>
        <taxon>Rhamneae</taxon>
        <taxon>Rhamnella</taxon>
    </lineage>
</organism>
<keyword evidence="1" id="KW-0378">Hydrolase</keyword>
<protein>
    <recommendedName>
        <fullName evidence="3">Glycoside hydrolase family 3 N-terminal domain-containing protein</fullName>
    </recommendedName>
</protein>
<dbReference type="EMBL" id="VOIH02000001">
    <property type="protein sequence ID" value="KAF3457350.1"/>
    <property type="molecule type" value="Genomic_DNA"/>
</dbReference>
<keyword evidence="5" id="KW-1185">Reference proteome</keyword>
<dbReference type="PANTHER" id="PTHR42721">
    <property type="entry name" value="SUGAR HYDROLASE-RELATED"/>
    <property type="match status" value="1"/>
</dbReference>
<sequence length="611" mass="67239">MYYIVMAYNNSSFKPFRVLSVLAILCLSFYTNLGEARRPFACDPSNKLTKSFKFCRTSVPISERVKDLIGRLTLQEKIMLLVNNATALPRLGIESYEWWSEALHGSAEGNKLKVAACCKHYTAYDLDNWNGVDRFHFNAKVSKQDLEETYNVPFKGCVLEGKVASVMCSYNQVNGKPTCADPDILKHTIRGEWGLNGYIVSDCDSVSVLYDNQHYTRTPEEAAADSINAGLDLDCGQFLAVHTEEAVKRGLVTESNVNNALANTIAVQMRLGMFDGDLSTQPFGNLGYKDVCTPAHQQLALEAAHQGIALHVGTPHPKALGGGNSNDMRMSKEDYRKVSRLLFKFSASLTQEPRCNIMVFHGSPRNSTHPTMTMEGMKKKLSEMRKSEAGEKKGNNGSEGSQSKKSKSSGLSLPSLTLSSLPSRPLTPTEPSGTSTSHISDIPVQTLEGSSSSTSMSIPPKLSYFAKCSTKILSLAAINKMEIISSDEQALLTTLGVKKYMALRQQATMAQLRSEVIDLRRGVMDQRVTISELKEKGRRTDVENRLKEDTLQKLQDSLSKSNARIKELEAKIEQKYPDLDLSWVYEADTGDTSIGGTGGTEDAGAKDTTIK</sequence>
<dbReference type="OrthoDB" id="47059at2759"/>